<accession>A0A7G9RXR9</accession>
<name>A0A7G9RXR9_9FIRM</name>
<dbReference type="PANTHER" id="PTHR46832:SF1">
    <property type="entry name" value="5'-METHYLTHIOADENOSINE_S-ADENOSYLHOMOCYSTEINE NUCLEOSIDASE"/>
    <property type="match status" value="1"/>
</dbReference>
<evidence type="ECO:0000259" key="6">
    <source>
        <dbReference type="Pfam" id="PF01048"/>
    </source>
</evidence>
<evidence type="ECO:0000256" key="3">
    <source>
        <dbReference type="ARBA" id="ARBA00022605"/>
    </source>
</evidence>
<dbReference type="PANTHER" id="PTHR46832">
    <property type="entry name" value="5'-METHYLTHIOADENOSINE/S-ADENOSYLHOMOCYSTEINE NUCLEOSIDASE"/>
    <property type="match status" value="1"/>
</dbReference>
<dbReference type="RefSeq" id="WP_187533523.1">
    <property type="nucleotide sequence ID" value="NZ_CBCSHU010000004.1"/>
</dbReference>
<keyword evidence="8" id="KW-1185">Reference proteome</keyword>
<gene>
    <name evidence="7" type="ORF">H9L01_08455</name>
</gene>
<dbReference type="GO" id="GO:0008782">
    <property type="term" value="F:adenosylhomocysteine nucleosidase activity"/>
    <property type="evidence" value="ECO:0007669"/>
    <property type="project" value="UniProtKB-EC"/>
</dbReference>
<dbReference type="AlphaFoldDB" id="A0A7G9RXR9"/>
<dbReference type="NCBIfam" id="NF004079">
    <property type="entry name" value="PRK05584.1"/>
    <property type="match status" value="1"/>
</dbReference>
<protein>
    <recommendedName>
        <fullName evidence="2">adenosylhomocysteine nucleosidase</fullName>
        <ecNumber evidence="2">3.2.2.9</ecNumber>
    </recommendedName>
</protein>
<sequence>MILIIGAMDEEVNALKACMSTVEEKLFQNVQLFEGTLSGKQVVVARSGVGKVNAAYTATTLIHHCNPELVINIGSAGGLKENQTVGDIVVATKLQYHDLDIGPETPTDPRFIFTPSVKHGRQTTHLLSELEMKYHEGLIVSGDQFITKHQSQFPVIAKNFPEAICVEMEASAIAAVCERTETDFIVLRSLSDVTHVEGNDMDFETYLNLASEKSALICTEYLKTL</sequence>
<dbReference type="Proteomes" id="UP000515928">
    <property type="component" value="Chromosome"/>
</dbReference>
<dbReference type="GO" id="GO:0019509">
    <property type="term" value="P:L-methionine salvage from methylthioadenosine"/>
    <property type="evidence" value="ECO:0007669"/>
    <property type="project" value="UniProtKB-UniPathway"/>
</dbReference>
<evidence type="ECO:0000313" key="8">
    <source>
        <dbReference type="Proteomes" id="UP000515928"/>
    </source>
</evidence>
<keyword evidence="3" id="KW-0028">Amino-acid biosynthesis</keyword>
<dbReference type="EC" id="3.2.2.9" evidence="2"/>
<dbReference type="Gene3D" id="3.40.50.1580">
    <property type="entry name" value="Nucleoside phosphorylase domain"/>
    <property type="match status" value="1"/>
</dbReference>
<proteinExistence type="predicted"/>
<evidence type="ECO:0000256" key="1">
    <source>
        <dbReference type="ARBA" id="ARBA00004945"/>
    </source>
</evidence>
<dbReference type="SUPFAM" id="SSF53167">
    <property type="entry name" value="Purine and uridine phosphorylases"/>
    <property type="match status" value="1"/>
</dbReference>
<dbReference type="UniPathway" id="UPA00904">
    <property type="reaction ID" value="UER00871"/>
</dbReference>
<organism evidence="7 8">
    <name type="scientific">Erysipelothrix inopinata</name>
    <dbReference type="NCBI Taxonomy" id="225084"/>
    <lineage>
        <taxon>Bacteria</taxon>
        <taxon>Bacillati</taxon>
        <taxon>Bacillota</taxon>
        <taxon>Erysipelotrichia</taxon>
        <taxon>Erysipelotrichales</taxon>
        <taxon>Erysipelotrichaceae</taxon>
        <taxon>Erysipelothrix</taxon>
    </lineage>
</organism>
<feature type="domain" description="Nucleoside phosphorylase" evidence="6">
    <location>
        <begin position="2"/>
        <end position="223"/>
    </location>
</feature>
<dbReference type="NCBIfam" id="TIGR01704">
    <property type="entry name" value="MTA_SAH-Nsdase"/>
    <property type="match status" value="1"/>
</dbReference>
<reference evidence="7 8" key="1">
    <citation type="submission" date="2020-08" db="EMBL/GenBank/DDBJ databases">
        <title>Genome sequence of Erysipelothrix inopinata DSM 15511T.</title>
        <authorList>
            <person name="Hyun D.-W."/>
            <person name="Bae J.-W."/>
        </authorList>
    </citation>
    <scope>NUCLEOTIDE SEQUENCE [LARGE SCALE GENOMIC DNA]</scope>
    <source>
        <strain evidence="7 8">DSM 15511</strain>
    </source>
</reference>
<dbReference type="GO" id="GO:0005829">
    <property type="term" value="C:cytosol"/>
    <property type="evidence" value="ECO:0007669"/>
    <property type="project" value="TreeGrafter"/>
</dbReference>
<dbReference type="GO" id="GO:0009164">
    <property type="term" value="P:nucleoside catabolic process"/>
    <property type="evidence" value="ECO:0007669"/>
    <property type="project" value="InterPro"/>
</dbReference>
<dbReference type="Pfam" id="PF01048">
    <property type="entry name" value="PNP_UDP_1"/>
    <property type="match status" value="1"/>
</dbReference>
<keyword evidence="7" id="KW-0326">Glycosidase</keyword>
<evidence type="ECO:0000256" key="4">
    <source>
        <dbReference type="ARBA" id="ARBA00022801"/>
    </source>
</evidence>
<evidence type="ECO:0000256" key="2">
    <source>
        <dbReference type="ARBA" id="ARBA00011974"/>
    </source>
</evidence>
<keyword evidence="5" id="KW-0486">Methionine biosynthesis</keyword>
<dbReference type="InterPro" id="IPR035994">
    <property type="entry name" value="Nucleoside_phosphorylase_sf"/>
</dbReference>
<dbReference type="InterPro" id="IPR000845">
    <property type="entry name" value="Nucleoside_phosphorylase_d"/>
</dbReference>
<keyword evidence="4 7" id="KW-0378">Hydrolase</keyword>
<dbReference type="KEGG" id="eio:H9L01_08455"/>
<evidence type="ECO:0000313" key="7">
    <source>
        <dbReference type="EMBL" id="QNN60394.1"/>
    </source>
</evidence>
<dbReference type="InterPro" id="IPR010049">
    <property type="entry name" value="MTA_SAH_Nsdase"/>
</dbReference>
<evidence type="ECO:0000256" key="5">
    <source>
        <dbReference type="ARBA" id="ARBA00023167"/>
    </source>
</evidence>
<dbReference type="CDD" id="cd09008">
    <property type="entry name" value="MTAN"/>
    <property type="match status" value="1"/>
</dbReference>
<dbReference type="GO" id="GO:0008930">
    <property type="term" value="F:methylthioadenosine nucleosidase activity"/>
    <property type="evidence" value="ECO:0007669"/>
    <property type="project" value="InterPro"/>
</dbReference>
<comment type="pathway">
    <text evidence="1">Amino-acid biosynthesis; L-methionine biosynthesis via salvage pathway; S-methyl-5-thio-alpha-D-ribose 1-phosphate from S-methyl-5'-thioadenosine (hydrolase route): step 1/2.</text>
</comment>
<dbReference type="GO" id="GO:0019284">
    <property type="term" value="P:L-methionine salvage from S-adenosylmethionine"/>
    <property type="evidence" value="ECO:0007669"/>
    <property type="project" value="TreeGrafter"/>
</dbReference>
<dbReference type="EMBL" id="CP060715">
    <property type="protein sequence ID" value="QNN60394.1"/>
    <property type="molecule type" value="Genomic_DNA"/>
</dbReference>